<accession>A0A485LJW2</accession>
<dbReference type="InterPro" id="IPR049560">
    <property type="entry name" value="MeTrfase_RsmB-F_NOP2_cat"/>
</dbReference>
<dbReference type="EMBL" id="VJMH01007048">
    <property type="protein sequence ID" value="KAF0685757.1"/>
    <property type="molecule type" value="Genomic_DNA"/>
</dbReference>
<keyword evidence="2 9" id="KW-0489">Methyltransferase</keyword>
<feature type="active site" description="Nucleophile" evidence="9">
    <location>
        <position position="301"/>
    </location>
</feature>
<dbReference type="PROSITE" id="PS01153">
    <property type="entry name" value="NOL1_NOP2_SUN"/>
    <property type="match status" value="1"/>
</dbReference>
<proteinExistence type="inferred from homology"/>
<evidence type="ECO:0000256" key="3">
    <source>
        <dbReference type="ARBA" id="ARBA00022679"/>
    </source>
</evidence>
<dbReference type="InterPro" id="IPR029063">
    <property type="entry name" value="SAM-dependent_MTases_sf"/>
</dbReference>
<evidence type="ECO:0000256" key="1">
    <source>
        <dbReference type="ARBA" id="ARBA00007494"/>
    </source>
</evidence>
<dbReference type="InterPro" id="IPR001678">
    <property type="entry name" value="MeTrfase_RsmB-F_NOP2_dom"/>
</dbReference>
<dbReference type="Pfam" id="PF25376">
    <property type="entry name" value="Pre-PUA_NSUN2"/>
    <property type="match status" value="1"/>
</dbReference>
<keyword evidence="13" id="KW-1185">Reference proteome</keyword>
<evidence type="ECO:0000313" key="11">
    <source>
        <dbReference type="EMBL" id="KAF0685757.1"/>
    </source>
</evidence>
<dbReference type="InterPro" id="IPR057285">
    <property type="entry name" value="Pre-PUA_NSUN2"/>
</dbReference>
<dbReference type="InterPro" id="IPR018314">
    <property type="entry name" value="RsmB/NOL1/NOP2-like_CS"/>
</dbReference>
<dbReference type="PANTHER" id="PTHR22808:SF1">
    <property type="entry name" value="RNA CYTOSINE-C(5)-METHYLTRANSFERASE NSUN2-RELATED"/>
    <property type="match status" value="1"/>
</dbReference>
<comment type="caution">
    <text evidence="9">Lacks conserved residue(s) required for the propagation of feature annotation.</text>
</comment>
<keyword evidence="8 9" id="KW-0694">RNA-binding</keyword>
<reference evidence="11" key="2">
    <citation type="submission" date="2019-06" db="EMBL/GenBank/DDBJ databases">
        <title>Genomics analysis of Aphanomyces spp. identifies a new class of oomycete effector associated with host adaptation.</title>
        <authorList>
            <person name="Gaulin E."/>
        </authorList>
    </citation>
    <scope>NUCLEOTIDE SEQUENCE</scope>
    <source>
        <strain evidence="11">CBS 578.67</strain>
    </source>
</reference>
<keyword evidence="5" id="KW-0479">Metal-binding</keyword>
<comment type="similarity">
    <text evidence="1 9">Belongs to the class I-like SAM-binding methyltransferase superfamily. RsmB/NOP family.</text>
</comment>
<gene>
    <name evidence="12" type="primary">Aste57867_22365</name>
    <name evidence="11" type="ORF">As57867_022295</name>
    <name evidence="12" type="ORF">ASTE57867_22365</name>
</gene>
<dbReference type="GO" id="GO:0003723">
    <property type="term" value="F:RNA binding"/>
    <property type="evidence" value="ECO:0007669"/>
    <property type="project" value="UniProtKB-UniRule"/>
</dbReference>
<feature type="binding site" evidence="9">
    <location>
        <position position="195"/>
    </location>
    <ligand>
        <name>S-adenosyl-L-methionine</name>
        <dbReference type="ChEBI" id="CHEBI:59789"/>
    </ligand>
</feature>
<dbReference type="Gene3D" id="3.40.50.150">
    <property type="entry name" value="Vaccinia Virus protein VP39"/>
    <property type="match status" value="1"/>
</dbReference>
<evidence type="ECO:0000256" key="5">
    <source>
        <dbReference type="ARBA" id="ARBA00022723"/>
    </source>
</evidence>
<keyword evidence="4 9" id="KW-0949">S-adenosyl-L-methionine</keyword>
<feature type="domain" description="SAM-dependent MTase RsmB/NOP-type" evidence="10">
    <location>
        <begin position="75"/>
        <end position="429"/>
    </location>
</feature>
<dbReference type="Pfam" id="PF01189">
    <property type="entry name" value="Methyltr_RsmB-F"/>
    <property type="match status" value="1"/>
</dbReference>
<dbReference type="EMBL" id="CAADRA010007074">
    <property type="protein sequence ID" value="VFT99028.1"/>
    <property type="molecule type" value="Genomic_DNA"/>
</dbReference>
<organism evidence="12 13">
    <name type="scientific">Aphanomyces stellatus</name>
    <dbReference type="NCBI Taxonomy" id="120398"/>
    <lineage>
        <taxon>Eukaryota</taxon>
        <taxon>Sar</taxon>
        <taxon>Stramenopiles</taxon>
        <taxon>Oomycota</taxon>
        <taxon>Saprolegniomycetes</taxon>
        <taxon>Saprolegniales</taxon>
        <taxon>Verrucalvaceae</taxon>
        <taxon>Aphanomyces</taxon>
    </lineage>
</organism>
<sequence>MEKRSKEDTLAEFKAAFREYLTRSHVAEPHEMDALMACLEQPLPVCFRLNLDGLESERLKELIGTTFQFARDTYFHNGVAVTPPTSIPWYPQHNTAWQVTCGRVAFSKAGTSILVHDNQKRGAAHQPGPVAKFHKCLLEHTDYGNIDRQEAVSMLPVLLLQVQSGQKILDMCASPGSKTTQIIDLVQNGMVVANDMNKKRAYMLVHRLSRNTLQSAVVTCTPGQDFPGLYDESGALQPTNVFDRVLCDVPCSGDGTLRKSQALWKEWHIGQGLTLFPVQLALALRGAALLKVGGTMVYSTCSFNPVEDEAVLAELLRRSDGALEVLDPSAMLPGLKYRPGRVKWSVGWRSKSKSSAKGHLIKKVEATNELHHWFDEYNDVPTQLQGDRIMRCMFPPTDAATQAALRRSMRLVPTDQDSGGFFIAVLRKTKDLPGGALQPGLPPLDEVQQGDPPAGYVCKLCSQTGHYMKNCHLFDTVYDTTEPSAKKAKVEETPKAVIKEEPYRRITDDVWTKLVAFYGITDTSLRAKLWSRSDTSAQINYVDDTIVNACMAGDAIMVIVNTGLKVFTKTSDGFFRPTSEGLATLRPFLTKRLLSFSLKDFQTLVDTSDAVAYATLHDLVNHASTADLAALPLGPAVAVLLPPSGHALDAAKWALLQDRLLCNLWLGKGSFLPRLSVIKRQELNELVRAYLLA</sequence>
<dbReference type="PRINTS" id="PR02008">
    <property type="entry name" value="RCMTFAMILY"/>
</dbReference>
<dbReference type="GO" id="GO:0008173">
    <property type="term" value="F:RNA methyltransferase activity"/>
    <property type="evidence" value="ECO:0007669"/>
    <property type="project" value="InterPro"/>
</dbReference>
<reference evidence="12 13" key="1">
    <citation type="submission" date="2019-03" db="EMBL/GenBank/DDBJ databases">
        <authorList>
            <person name="Gaulin E."/>
            <person name="Dumas B."/>
        </authorList>
    </citation>
    <scope>NUCLEOTIDE SEQUENCE [LARGE SCALE GENOMIC DNA]</scope>
    <source>
        <strain evidence="12">CBS 568.67</strain>
    </source>
</reference>
<keyword evidence="3 9" id="KW-0808">Transferase</keyword>
<evidence type="ECO:0000256" key="2">
    <source>
        <dbReference type="ARBA" id="ARBA00022603"/>
    </source>
</evidence>
<dbReference type="GO" id="GO:0008270">
    <property type="term" value="F:zinc ion binding"/>
    <property type="evidence" value="ECO:0007669"/>
    <property type="project" value="UniProtKB-KW"/>
</dbReference>
<keyword evidence="7" id="KW-0862">Zinc</keyword>
<dbReference type="PROSITE" id="PS51686">
    <property type="entry name" value="SAM_MT_RSMB_NOP"/>
    <property type="match status" value="1"/>
</dbReference>
<dbReference type="Proteomes" id="UP000332933">
    <property type="component" value="Unassembled WGS sequence"/>
</dbReference>
<name>A0A485LJW2_9STRA</name>
<dbReference type="InterPro" id="IPR023267">
    <property type="entry name" value="RCMT"/>
</dbReference>
<protein>
    <submittedName>
        <fullName evidence="12">Aste57867_22365 protein</fullName>
    </submittedName>
</protein>
<evidence type="ECO:0000256" key="9">
    <source>
        <dbReference type="PROSITE-ProRule" id="PRU01023"/>
    </source>
</evidence>
<evidence type="ECO:0000259" key="10">
    <source>
        <dbReference type="PROSITE" id="PS51686"/>
    </source>
</evidence>
<dbReference type="OrthoDB" id="6093671at2759"/>
<evidence type="ECO:0000313" key="12">
    <source>
        <dbReference type="EMBL" id="VFT99028.1"/>
    </source>
</evidence>
<dbReference type="AlphaFoldDB" id="A0A485LJW2"/>
<evidence type="ECO:0000313" key="13">
    <source>
        <dbReference type="Proteomes" id="UP000332933"/>
    </source>
</evidence>
<evidence type="ECO:0000256" key="4">
    <source>
        <dbReference type="ARBA" id="ARBA00022691"/>
    </source>
</evidence>
<evidence type="ECO:0000256" key="7">
    <source>
        <dbReference type="ARBA" id="ARBA00022833"/>
    </source>
</evidence>
<dbReference type="Pfam" id="PF13696">
    <property type="entry name" value="zf-CCHC_2"/>
    <property type="match status" value="1"/>
</dbReference>
<evidence type="ECO:0000256" key="6">
    <source>
        <dbReference type="ARBA" id="ARBA00022771"/>
    </source>
</evidence>
<dbReference type="SUPFAM" id="SSF53335">
    <property type="entry name" value="S-adenosyl-L-methionine-dependent methyltransferases"/>
    <property type="match status" value="1"/>
</dbReference>
<dbReference type="InterPro" id="IPR025829">
    <property type="entry name" value="Zn_knuckle_CX2CX3GHX4C"/>
</dbReference>
<feature type="binding site" evidence="9">
    <location>
        <position position="248"/>
    </location>
    <ligand>
        <name>S-adenosyl-L-methionine</name>
        <dbReference type="ChEBI" id="CHEBI:59789"/>
    </ligand>
</feature>
<evidence type="ECO:0000256" key="8">
    <source>
        <dbReference type="ARBA" id="ARBA00022884"/>
    </source>
</evidence>
<dbReference type="GO" id="GO:0001510">
    <property type="term" value="P:RNA methylation"/>
    <property type="evidence" value="ECO:0007669"/>
    <property type="project" value="InterPro"/>
</dbReference>
<keyword evidence="6" id="KW-0863">Zinc-finger</keyword>
<dbReference type="PANTHER" id="PTHR22808">
    <property type="entry name" value="NCL1 YEAST -RELATED NOL1/NOP2/FMU SUN DOMAIN-CONTAINING"/>
    <property type="match status" value="1"/>
</dbReference>